<comment type="subunit">
    <text evidence="9">Component of a nuclear TRAMP-like complex, an ATP-dependent exosome regulatory complex consisting of a helicase (MTREX), an oligadenylate polymerase (TENT4B or TENT4A), and a substrate specific RNA-binding factor (ZCCHC7 or ZCCHC8). Several TRAMP-like complexes exist with specific compositions and are associated with nuclear, or nucleolar RNA exosomes.</text>
</comment>
<evidence type="ECO:0000256" key="11">
    <source>
        <dbReference type="ARBA" id="ARBA00076412"/>
    </source>
</evidence>
<dbReference type="GO" id="GO:0046872">
    <property type="term" value="F:metal ion binding"/>
    <property type="evidence" value="ECO:0007669"/>
    <property type="project" value="UniProtKB-KW"/>
</dbReference>
<evidence type="ECO:0000256" key="10">
    <source>
        <dbReference type="ARBA" id="ARBA00067213"/>
    </source>
</evidence>
<dbReference type="AlphaFoldDB" id="A0A8K9Y5K9"/>
<dbReference type="InterPro" id="IPR045862">
    <property type="entry name" value="Trf4-like"/>
</dbReference>
<dbReference type="GO" id="GO:0005730">
    <property type="term" value="C:nucleolus"/>
    <property type="evidence" value="ECO:0007669"/>
    <property type="project" value="TreeGrafter"/>
</dbReference>
<keyword evidence="5" id="KW-0479">Metal-binding</keyword>
<accession>A0A8K9Y5K9</accession>
<evidence type="ECO:0000256" key="2">
    <source>
        <dbReference type="ARBA" id="ARBA00008593"/>
    </source>
</evidence>
<evidence type="ECO:0000256" key="12">
    <source>
        <dbReference type="ARBA" id="ARBA00076531"/>
    </source>
</evidence>
<evidence type="ECO:0000256" key="3">
    <source>
        <dbReference type="ARBA" id="ARBA00012388"/>
    </source>
</evidence>
<evidence type="ECO:0000256" key="16">
    <source>
        <dbReference type="SAM" id="MobiDB-lite"/>
    </source>
</evidence>
<dbReference type="InterPro" id="IPR002058">
    <property type="entry name" value="PAP_assoc"/>
</dbReference>
<dbReference type="CDD" id="cd05402">
    <property type="entry name" value="NT_PAP_TUTase"/>
    <property type="match status" value="1"/>
</dbReference>
<dbReference type="GO" id="GO:0043634">
    <property type="term" value="P:polyadenylation-dependent ncRNA catabolic process"/>
    <property type="evidence" value="ECO:0007669"/>
    <property type="project" value="TreeGrafter"/>
</dbReference>
<protein>
    <recommendedName>
        <fullName evidence="10">Terminal nucleotidyltransferase 4A</fullName>
        <ecNumber evidence="3">2.7.7.19</ecNumber>
    </recommendedName>
    <alternativeName>
        <fullName evidence="13">DNA polymerase sigma</fullName>
    </alternativeName>
    <alternativeName>
        <fullName evidence="12">Non-canonical poly(A) RNA polymerase PAPD7</fullName>
    </alternativeName>
    <alternativeName>
        <fullName evidence="11">PAP-associated domain-containing protein 7</fullName>
    </alternativeName>
    <alternativeName>
        <fullName evidence="15">TRAMP-like complex polyadenylate polymerase</fullName>
    </alternativeName>
    <alternativeName>
        <fullName evidence="14">Terminal guanylyltransferase</fullName>
    </alternativeName>
</protein>
<sequence>MDPRVAWNQPEQKGPANASWMRIWEMSQVRATSGQHHNNQNHNRCVNYPALDVYKKIAASSNSINTTASLSSSHHCISNRTTNHGTSFSSFGHHQDHPQYNFQHNCVKRHPPSPLNNHTHHPGRRKSDNKASTYGINYLLSNWTNDNHVSSGTGTPWKTRKYSPGVDGLHEEVVDFYNFMSPQPEEASMRKEVVNRIETVIKELWPTADVQIFGSFSTGLYLPTSDIDLVVFGKWERPPLQQLEQALRKHNVAEPFSIKVLDKATVPIIKLTDQETDVKVDISFNVETGVKAALFIKDYTKRYPVLPYLIFVLKQFLLQRDLNEVFTGGISSYSLILMVISFLQLHPRIDASSPNINLGILLIEFFELYGRHFNYLKTGIRVKNGGAYMAKEDMTKVMTNGYRPSMLCIEDPLMPGNDVGRSSYGAMQVKQVFDYAYIVLGHAVSPLARSYPNKDIDSTLGRIIKVTQEVIDYREWIMTKWGGRHLARMESRGKRSVLCVAVYNNLFLSLGSVLEQDPARCVLGVGVEEQRDSVSPHSADSPMSLSSPHQHSSASSVSSLSGSDNVRAQTHTINTHTAVFMMNYINAIVLMI</sequence>
<name>A0A8K9Y5K9_ONCMY</name>
<dbReference type="GeneTree" id="ENSGT00940000157811"/>
<feature type="domain" description="PAP-associated" evidence="17">
    <location>
        <begin position="357"/>
        <end position="416"/>
    </location>
</feature>
<feature type="domain" description="Poly(A) RNA polymerase mitochondrial-like central palm" evidence="18">
    <location>
        <begin position="169"/>
        <end position="300"/>
    </location>
</feature>
<evidence type="ECO:0000256" key="1">
    <source>
        <dbReference type="ARBA" id="ARBA00001936"/>
    </source>
</evidence>
<comment type="similarity">
    <text evidence="2">Belongs to the DNA polymerase type-B-like family.</text>
</comment>
<dbReference type="Gene3D" id="1.10.1410.10">
    <property type="match status" value="1"/>
</dbReference>
<proteinExistence type="inferred from homology"/>
<dbReference type="PANTHER" id="PTHR23092:SF24">
    <property type="entry name" value="TERMINAL NUCLEOTIDYLTRANSFERASE 4A"/>
    <property type="match status" value="1"/>
</dbReference>
<dbReference type="Ensembl" id="ENSOMYT00000118557.1">
    <property type="protein sequence ID" value="ENSOMYP00000143215.1"/>
    <property type="gene ID" value="ENSOMYG00000037315.2"/>
</dbReference>
<dbReference type="SUPFAM" id="SSF81301">
    <property type="entry name" value="Nucleotidyltransferase"/>
    <property type="match status" value="1"/>
</dbReference>
<dbReference type="PANTHER" id="PTHR23092">
    <property type="entry name" value="POLY(A) RNA POLYMERASE"/>
    <property type="match status" value="1"/>
</dbReference>
<evidence type="ECO:0000256" key="5">
    <source>
        <dbReference type="ARBA" id="ARBA00022723"/>
    </source>
</evidence>
<dbReference type="Gene3D" id="3.30.460.10">
    <property type="entry name" value="Beta Polymerase, domain 2"/>
    <property type="match status" value="1"/>
</dbReference>
<dbReference type="GO" id="GO:0031499">
    <property type="term" value="C:TRAMP complex"/>
    <property type="evidence" value="ECO:0007669"/>
    <property type="project" value="TreeGrafter"/>
</dbReference>
<dbReference type="Proteomes" id="UP000694395">
    <property type="component" value="Chromosome 18"/>
</dbReference>
<evidence type="ECO:0000256" key="15">
    <source>
        <dbReference type="ARBA" id="ARBA00083848"/>
    </source>
</evidence>
<evidence type="ECO:0000313" key="20">
    <source>
        <dbReference type="Proteomes" id="UP000694395"/>
    </source>
</evidence>
<feature type="compositionally biased region" description="Low complexity" evidence="16">
    <location>
        <begin position="541"/>
        <end position="562"/>
    </location>
</feature>
<organism evidence="19 20">
    <name type="scientific">Oncorhynchus mykiss</name>
    <name type="common">Rainbow trout</name>
    <name type="synonym">Salmo gairdneri</name>
    <dbReference type="NCBI Taxonomy" id="8022"/>
    <lineage>
        <taxon>Eukaryota</taxon>
        <taxon>Metazoa</taxon>
        <taxon>Chordata</taxon>
        <taxon>Craniata</taxon>
        <taxon>Vertebrata</taxon>
        <taxon>Euteleostomi</taxon>
        <taxon>Actinopterygii</taxon>
        <taxon>Neopterygii</taxon>
        <taxon>Teleostei</taxon>
        <taxon>Protacanthopterygii</taxon>
        <taxon>Salmoniformes</taxon>
        <taxon>Salmonidae</taxon>
        <taxon>Salmoninae</taxon>
        <taxon>Oncorhynchus</taxon>
    </lineage>
</organism>
<feature type="region of interest" description="Disordered" evidence="16">
    <location>
        <begin position="532"/>
        <end position="562"/>
    </location>
</feature>
<evidence type="ECO:0000256" key="7">
    <source>
        <dbReference type="ARBA" id="ARBA00048830"/>
    </source>
</evidence>
<evidence type="ECO:0000313" key="19">
    <source>
        <dbReference type="Ensembl" id="ENSOMYP00000143215.1"/>
    </source>
</evidence>
<reference evidence="19" key="2">
    <citation type="submission" date="2025-08" db="UniProtKB">
        <authorList>
            <consortium name="Ensembl"/>
        </authorList>
    </citation>
    <scope>IDENTIFICATION</scope>
</reference>
<evidence type="ECO:0000256" key="6">
    <source>
        <dbReference type="ARBA" id="ARBA00022842"/>
    </source>
</evidence>
<dbReference type="GO" id="GO:1990817">
    <property type="term" value="F:poly(A) RNA polymerase activity"/>
    <property type="evidence" value="ECO:0007669"/>
    <property type="project" value="UniProtKB-EC"/>
</dbReference>
<evidence type="ECO:0000256" key="14">
    <source>
        <dbReference type="ARBA" id="ARBA00082009"/>
    </source>
</evidence>
<dbReference type="InterPro" id="IPR043519">
    <property type="entry name" value="NT_sf"/>
</dbReference>
<dbReference type="EC" id="2.7.7.19" evidence="3"/>
<dbReference type="GO" id="GO:0031123">
    <property type="term" value="P:RNA 3'-end processing"/>
    <property type="evidence" value="ECO:0007669"/>
    <property type="project" value="TreeGrafter"/>
</dbReference>
<comment type="function">
    <text evidence="8">Terminal nucleotidyltransferase that catalyzes preferentially the transfer of ATP and GTP on RNA 3' poly(A) tail creating a heterogeneous 3' poly(A) tail leading to mRNAs stabilization by protecting mRNAs from active deadenylation. Also functions as a catalytic subunit of a TRAMP-like complex which has a poly(A) RNA polymerase activity and is involved in a post-transcriptional quality control mechanism. Polyadenylation with short oligo(A) tails is required for the degradative activity of the exosome on several of its nuclear RNA substrates. Has no terminal uridylyltransferase activity, and does not play a role in replication-dependent histone mRNA degradation via uridylation.</text>
</comment>
<dbReference type="FunFam" id="1.10.1410.10:FF:000003">
    <property type="entry name" value="non-canonical poly(A) RNA polymerase PAPD7"/>
    <property type="match status" value="1"/>
</dbReference>
<evidence type="ECO:0000256" key="8">
    <source>
        <dbReference type="ARBA" id="ARBA00054414"/>
    </source>
</evidence>
<reference evidence="19" key="3">
    <citation type="submission" date="2025-09" db="UniProtKB">
        <authorList>
            <consortium name="Ensembl"/>
        </authorList>
    </citation>
    <scope>IDENTIFICATION</scope>
</reference>
<dbReference type="GO" id="GO:1905870">
    <property type="term" value="P:positive regulation of 3'-UTR-mediated mRNA stabilization"/>
    <property type="evidence" value="ECO:0007669"/>
    <property type="project" value="UniProtKB-ARBA"/>
</dbReference>
<dbReference type="GO" id="GO:0003729">
    <property type="term" value="F:mRNA binding"/>
    <property type="evidence" value="ECO:0007669"/>
    <property type="project" value="TreeGrafter"/>
</dbReference>
<evidence type="ECO:0000256" key="13">
    <source>
        <dbReference type="ARBA" id="ARBA00080076"/>
    </source>
</evidence>
<evidence type="ECO:0000259" key="18">
    <source>
        <dbReference type="Pfam" id="PF22600"/>
    </source>
</evidence>
<dbReference type="SUPFAM" id="SSF81631">
    <property type="entry name" value="PAP/OAS1 substrate-binding domain"/>
    <property type="match status" value="1"/>
</dbReference>
<evidence type="ECO:0000256" key="4">
    <source>
        <dbReference type="ARBA" id="ARBA00022679"/>
    </source>
</evidence>
<dbReference type="Pfam" id="PF22600">
    <property type="entry name" value="MTPAP-like_central"/>
    <property type="match status" value="1"/>
</dbReference>
<reference evidence="19" key="1">
    <citation type="submission" date="2020-07" db="EMBL/GenBank/DDBJ databases">
        <title>A long reads based de novo assembly of the rainbow trout Arlee double haploid line genome.</title>
        <authorList>
            <person name="Gao G."/>
            <person name="Palti Y."/>
        </authorList>
    </citation>
    <scope>NUCLEOTIDE SEQUENCE [LARGE SCALE GENOMIC DNA]</scope>
</reference>
<feature type="region of interest" description="Disordered" evidence="16">
    <location>
        <begin position="108"/>
        <end position="130"/>
    </location>
</feature>
<keyword evidence="20" id="KW-1185">Reference proteome</keyword>
<keyword evidence="4" id="KW-0808">Transferase</keyword>
<dbReference type="InterPro" id="IPR054708">
    <property type="entry name" value="MTPAP-like_central"/>
</dbReference>
<comment type="catalytic activity">
    <reaction evidence="7">
        <text>RNA(n) + ATP = RNA(n)-3'-adenine ribonucleotide + diphosphate</text>
        <dbReference type="Rhea" id="RHEA:11332"/>
        <dbReference type="Rhea" id="RHEA-COMP:14527"/>
        <dbReference type="Rhea" id="RHEA-COMP:17347"/>
        <dbReference type="ChEBI" id="CHEBI:30616"/>
        <dbReference type="ChEBI" id="CHEBI:33019"/>
        <dbReference type="ChEBI" id="CHEBI:140395"/>
        <dbReference type="ChEBI" id="CHEBI:173115"/>
        <dbReference type="EC" id="2.7.7.19"/>
    </reaction>
</comment>
<evidence type="ECO:0000256" key="9">
    <source>
        <dbReference type="ARBA" id="ARBA00063831"/>
    </source>
</evidence>
<dbReference type="GO" id="GO:0070568">
    <property type="term" value="F:guanylyltransferase activity"/>
    <property type="evidence" value="ECO:0007669"/>
    <property type="project" value="UniProtKB-ARBA"/>
</dbReference>
<keyword evidence="6" id="KW-0460">Magnesium</keyword>
<dbReference type="Pfam" id="PF03828">
    <property type="entry name" value="PAP_assoc"/>
    <property type="match status" value="1"/>
</dbReference>
<evidence type="ECO:0000259" key="17">
    <source>
        <dbReference type="Pfam" id="PF03828"/>
    </source>
</evidence>
<dbReference type="FunFam" id="3.30.460.10:FF:000006">
    <property type="entry name" value="non-canonical poly(A) RNA polymerase PAPD5"/>
    <property type="match status" value="1"/>
</dbReference>
<comment type="cofactor">
    <cofactor evidence="1">
        <name>Mn(2+)</name>
        <dbReference type="ChEBI" id="CHEBI:29035"/>
    </cofactor>
</comment>
<dbReference type="GO" id="GO:0060212">
    <property type="term" value="P:negative regulation of nuclear-transcribed mRNA poly(A) tail shortening"/>
    <property type="evidence" value="ECO:0007669"/>
    <property type="project" value="UniProtKB-ARBA"/>
</dbReference>